<evidence type="ECO:0000256" key="6">
    <source>
        <dbReference type="ARBA" id="ARBA00022723"/>
    </source>
</evidence>
<dbReference type="InterPro" id="IPR013956">
    <property type="entry name" value="E3_ubiquit_lig_Bre1"/>
</dbReference>
<evidence type="ECO:0000256" key="17">
    <source>
        <dbReference type="SAM" id="MobiDB-lite"/>
    </source>
</evidence>
<feature type="domain" description="RING-type" evidence="18">
    <location>
        <begin position="800"/>
        <end position="838"/>
    </location>
</feature>
<organism evidence="19 20">
    <name type="scientific">Synchytrium microbalum</name>
    <dbReference type="NCBI Taxonomy" id="1806994"/>
    <lineage>
        <taxon>Eukaryota</taxon>
        <taxon>Fungi</taxon>
        <taxon>Fungi incertae sedis</taxon>
        <taxon>Chytridiomycota</taxon>
        <taxon>Chytridiomycota incertae sedis</taxon>
        <taxon>Chytridiomycetes</taxon>
        <taxon>Synchytriales</taxon>
        <taxon>Synchytriaceae</taxon>
        <taxon>Synchytrium</taxon>
    </lineage>
</organism>
<feature type="coiled-coil region" evidence="16">
    <location>
        <begin position="674"/>
        <end position="708"/>
    </location>
</feature>
<evidence type="ECO:0000259" key="18">
    <source>
        <dbReference type="PROSITE" id="PS50089"/>
    </source>
</evidence>
<dbReference type="InterPro" id="IPR001841">
    <property type="entry name" value="Znf_RING"/>
</dbReference>
<dbReference type="GO" id="GO:0016567">
    <property type="term" value="P:protein ubiquitination"/>
    <property type="evidence" value="ECO:0007669"/>
    <property type="project" value="UniProtKB-UniRule"/>
</dbReference>
<dbReference type="GO" id="GO:0061630">
    <property type="term" value="F:ubiquitin protein ligase activity"/>
    <property type="evidence" value="ECO:0007669"/>
    <property type="project" value="UniProtKB-EC"/>
</dbReference>
<feature type="coiled-coil region" evidence="16">
    <location>
        <begin position="551"/>
        <end position="610"/>
    </location>
</feature>
<dbReference type="Pfam" id="PF08647">
    <property type="entry name" value="BRE1"/>
    <property type="match status" value="1"/>
</dbReference>
<dbReference type="EMBL" id="QEAO01000005">
    <property type="protein sequence ID" value="TPX36367.1"/>
    <property type="molecule type" value="Genomic_DNA"/>
</dbReference>
<dbReference type="RefSeq" id="XP_031026680.1">
    <property type="nucleotide sequence ID" value="XM_031167478.1"/>
</dbReference>
<dbReference type="SUPFAM" id="SSF57850">
    <property type="entry name" value="RING/U-box"/>
    <property type="match status" value="1"/>
</dbReference>
<accession>A0A507C5S3</accession>
<sequence length="852" mass="95539">MESNRRESSSSESQIRKRPSEDHSPASTIPKKTKLTNSTHELLSEASTDSINIDKAIDNDDAVVVFQKHAIWRQMQEYKRSLERAQKYITDLESRQDAYRLNIVSLFTYWEQIHDDIKEQVSMIDGQAPVNGISKNDLAQKLLANPACGKEEIEAALNAKVTSIRAMLDILARKSTPKSNGTSSSEQQHASLQQKYHHICNQVASLQSEVETAKQREAELLTQLEEATALLRAAERKADRLRMAEGPAGRKSTPTILTGNHQQPPTPHSNQLASASTLLSGVQGSPTAPVLQAVKVESTGSSEGVPNLASTAMAPPPPPISVDDKDDVARSEGLLIAQALSQARLKALEELKRERLSLQERVDTLVLQQKQFPTNMDLVASHPDFQKILNDNRRLADEARGFRDLNEKLGKQVEELQLDRRTFQQQVEDETMRKLERLDAELKKVEADLLRVRTQRDTLDDSLNLRLAKDHADTESSHEIRKIANAQKECIAAQTEEIRRLKICMAAQTGDQALIQYFATEDIDGTGNPIRDMRNQLQAFQQAASPEDLELQKILVENADAKRELMEYKSTFGALPQPGEDPVTLLSNQLRLSQAKIQEYERKIHSITDDTTHLASEVNKLMKGFGELQDQNTSKVLILTTKEDHILKLVAERTTMKQQLDKSRKETANTQNLITAIRRQTEKQTEVIRKLEDRENQQSRQVASAERCVAIATAASEAHRREMTVMLKKRTEEADTEMDLRRKAQEQADVFKKKLEVREAALAAATGSNGASMPSSSTISAPSDVGLQQRLDEYRGLIICRTCDSRFKSVVLSKCMHVFCKECIDDVLNARQRKCPTCGTAFGKDDVKTIYL</sequence>
<feature type="compositionally biased region" description="Polar residues" evidence="17">
    <location>
        <begin position="298"/>
        <end position="310"/>
    </location>
</feature>
<evidence type="ECO:0000256" key="9">
    <source>
        <dbReference type="ARBA" id="ARBA00022833"/>
    </source>
</evidence>
<evidence type="ECO:0000313" key="19">
    <source>
        <dbReference type="EMBL" id="TPX36367.1"/>
    </source>
</evidence>
<dbReference type="PROSITE" id="PS00518">
    <property type="entry name" value="ZF_RING_1"/>
    <property type="match status" value="1"/>
</dbReference>
<evidence type="ECO:0000256" key="3">
    <source>
        <dbReference type="ARBA" id="ARBA00004906"/>
    </source>
</evidence>
<evidence type="ECO:0000256" key="12">
    <source>
        <dbReference type="ARBA" id="ARBA00023242"/>
    </source>
</evidence>
<dbReference type="InterPro" id="IPR017907">
    <property type="entry name" value="Znf_RING_CS"/>
</dbReference>
<dbReference type="STRING" id="1806994.A0A507C5S3"/>
<dbReference type="PANTHER" id="PTHR23163:SF0">
    <property type="entry name" value="E3 UBIQUITIN-PROTEIN LIGASE BRE1"/>
    <property type="match status" value="1"/>
</dbReference>
<evidence type="ECO:0000256" key="10">
    <source>
        <dbReference type="ARBA" id="ARBA00022853"/>
    </source>
</evidence>
<dbReference type="Pfam" id="PF00097">
    <property type="entry name" value="zf-C3HC4"/>
    <property type="match status" value="1"/>
</dbReference>
<dbReference type="PANTHER" id="PTHR23163">
    <property type="entry name" value="RING FINGER PROTEIN-RELATED"/>
    <property type="match status" value="1"/>
</dbReference>
<keyword evidence="8 15" id="KW-0833">Ubl conjugation pathway</keyword>
<evidence type="ECO:0000256" key="2">
    <source>
        <dbReference type="ARBA" id="ARBA00004123"/>
    </source>
</evidence>
<dbReference type="GO" id="GO:0006325">
    <property type="term" value="P:chromatin organization"/>
    <property type="evidence" value="ECO:0007669"/>
    <property type="project" value="UniProtKB-KW"/>
</dbReference>
<evidence type="ECO:0000256" key="5">
    <source>
        <dbReference type="ARBA" id="ARBA00022679"/>
    </source>
</evidence>
<comment type="caution">
    <text evidence="19">The sequence shown here is derived from an EMBL/GenBank/DDBJ whole genome shotgun (WGS) entry which is preliminary data.</text>
</comment>
<comment type="catalytic activity">
    <reaction evidence="1 15">
        <text>S-ubiquitinyl-[E2 ubiquitin-conjugating enzyme]-L-cysteine + [acceptor protein]-L-lysine = [E2 ubiquitin-conjugating enzyme]-L-cysteine + N(6)-ubiquitinyl-[acceptor protein]-L-lysine.</text>
        <dbReference type="EC" id="2.3.2.27"/>
    </reaction>
</comment>
<evidence type="ECO:0000256" key="15">
    <source>
        <dbReference type="RuleBase" id="RU365038"/>
    </source>
</evidence>
<comment type="pathway">
    <text evidence="3 15">Protein modification; protein ubiquitination.</text>
</comment>
<dbReference type="GO" id="GO:0033503">
    <property type="term" value="C:HULC complex"/>
    <property type="evidence" value="ECO:0007669"/>
    <property type="project" value="TreeGrafter"/>
</dbReference>
<dbReference type="Proteomes" id="UP000319731">
    <property type="component" value="Unassembled WGS sequence"/>
</dbReference>
<keyword evidence="7 14" id="KW-0863">Zinc-finger</keyword>
<dbReference type="InterPro" id="IPR013083">
    <property type="entry name" value="Znf_RING/FYVE/PHD"/>
</dbReference>
<dbReference type="PROSITE" id="PS50089">
    <property type="entry name" value="ZF_RING_2"/>
    <property type="match status" value="1"/>
</dbReference>
<dbReference type="GO" id="GO:0008270">
    <property type="term" value="F:zinc ion binding"/>
    <property type="evidence" value="ECO:0007669"/>
    <property type="project" value="UniProtKB-KW"/>
</dbReference>
<evidence type="ECO:0000256" key="7">
    <source>
        <dbReference type="ARBA" id="ARBA00022771"/>
    </source>
</evidence>
<feature type="coiled-coil region" evidence="16">
    <location>
        <begin position="406"/>
        <end position="455"/>
    </location>
</feature>
<keyword evidence="6 15" id="KW-0479">Metal-binding</keyword>
<keyword evidence="5 15" id="KW-0808">Transferase</keyword>
<feature type="compositionally biased region" description="Polar residues" evidence="17">
    <location>
        <begin position="252"/>
        <end position="284"/>
    </location>
</feature>
<evidence type="ECO:0000256" key="1">
    <source>
        <dbReference type="ARBA" id="ARBA00000900"/>
    </source>
</evidence>
<feature type="region of interest" description="Disordered" evidence="17">
    <location>
        <begin position="1"/>
        <end position="38"/>
    </location>
</feature>
<keyword evidence="9 15" id="KW-0862">Zinc</keyword>
<keyword evidence="12 15" id="KW-0539">Nucleus</keyword>
<dbReference type="GO" id="GO:0005634">
    <property type="term" value="C:nucleus"/>
    <property type="evidence" value="ECO:0007669"/>
    <property type="project" value="UniProtKB-SubCell"/>
</dbReference>
<dbReference type="EC" id="2.3.2.27" evidence="15"/>
<evidence type="ECO:0000256" key="8">
    <source>
        <dbReference type="ARBA" id="ARBA00022786"/>
    </source>
</evidence>
<dbReference type="Pfam" id="PF26095">
    <property type="entry name" value="CC_Bre1"/>
    <property type="match status" value="1"/>
</dbReference>
<dbReference type="GeneID" id="42002775"/>
<dbReference type="InterPro" id="IPR018957">
    <property type="entry name" value="Znf_C3HC4_RING-type"/>
</dbReference>
<reference evidence="19 20" key="1">
    <citation type="journal article" date="2019" name="Sci. Rep.">
        <title>Comparative genomics of chytrid fungi reveal insights into the obligate biotrophic and pathogenic lifestyle of Synchytrium endobioticum.</title>
        <authorList>
            <person name="van de Vossenberg B.T.L.H."/>
            <person name="Warris S."/>
            <person name="Nguyen H.D.T."/>
            <person name="van Gent-Pelzer M.P.E."/>
            <person name="Joly D.L."/>
            <person name="van de Geest H.C."/>
            <person name="Bonants P.J.M."/>
            <person name="Smith D.S."/>
            <person name="Levesque C.A."/>
            <person name="van der Lee T.A.J."/>
        </authorList>
    </citation>
    <scope>NUCLEOTIDE SEQUENCE [LARGE SCALE GENOMIC DNA]</scope>
    <source>
        <strain evidence="19 20">JEL517</strain>
    </source>
</reference>
<feature type="compositionally biased region" description="Basic and acidic residues" evidence="17">
    <location>
        <begin position="1"/>
        <end position="24"/>
    </location>
</feature>
<dbReference type="CDD" id="cd16499">
    <property type="entry name" value="RING-HC_Bre1-like"/>
    <property type="match status" value="1"/>
</dbReference>
<dbReference type="Gene3D" id="3.30.40.10">
    <property type="entry name" value="Zinc/RING finger domain, C3HC4 (zinc finger)"/>
    <property type="match status" value="1"/>
</dbReference>
<comment type="subcellular location">
    <subcellularLocation>
        <location evidence="2 15">Nucleus</location>
    </subcellularLocation>
</comment>
<keyword evidence="11 15" id="KW-0175">Coiled coil</keyword>
<dbReference type="InterPro" id="IPR058643">
    <property type="entry name" value="BRE1-like_CC"/>
</dbReference>
<dbReference type="SMART" id="SM00184">
    <property type="entry name" value="RING"/>
    <property type="match status" value="1"/>
</dbReference>
<evidence type="ECO:0000256" key="13">
    <source>
        <dbReference type="ARBA" id="ARBA00059679"/>
    </source>
</evidence>
<keyword evidence="20" id="KW-1185">Reference proteome</keyword>
<evidence type="ECO:0000256" key="4">
    <source>
        <dbReference type="ARBA" id="ARBA00005555"/>
    </source>
</evidence>
<keyword evidence="10 15" id="KW-0156">Chromatin regulator</keyword>
<comment type="similarity">
    <text evidence="4 15">Belongs to the BRE1 family.</text>
</comment>
<feature type="region of interest" description="Disordered" evidence="17">
    <location>
        <begin position="243"/>
        <end position="284"/>
    </location>
</feature>
<dbReference type="AlphaFoldDB" id="A0A507C5S3"/>
<proteinExistence type="inferred from homology"/>
<feature type="region of interest" description="Disordered" evidence="17">
    <location>
        <begin position="297"/>
        <end position="325"/>
    </location>
</feature>
<evidence type="ECO:0000256" key="14">
    <source>
        <dbReference type="PROSITE-ProRule" id="PRU00175"/>
    </source>
</evidence>
<comment type="function">
    <text evidence="13">E3 ubiquitin-protein ligase that mediates monoubiquitination of histone H2B to form H2BK123ub1. H2BK123ub1 gives a specific tag for epigenetic transcriptional activation and is also a prerequisite for H3K4me and H3K79me formation.</text>
</comment>
<dbReference type="OrthoDB" id="10266039at2759"/>
<protein>
    <recommendedName>
        <fullName evidence="15">E3 ubiquitin protein ligase</fullName>
        <ecNumber evidence="15">2.3.2.27</ecNumber>
    </recommendedName>
</protein>
<gene>
    <name evidence="19" type="ORF">SmJEL517_g01550</name>
</gene>
<evidence type="ECO:0000256" key="11">
    <source>
        <dbReference type="ARBA" id="ARBA00023054"/>
    </source>
</evidence>
<evidence type="ECO:0000256" key="16">
    <source>
        <dbReference type="SAM" id="Coils"/>
    </source>
</evidence>
<name>A0A507C5S3_9FUNG</name>
<evidence type="ECO:0000313" key="20">
    <source>
        <dbReference type="Proteomes" id="UP000319731"/>
    </source>
</evidence>
<dbReference type="UniPathway" id="UPA00143"/>